<sequence>MLAVQSPPSASCLLLPTLHYLPKQSPDHSLRLVMTTSPPNGGHSSTSVFNALGSYADRIRDSRRAGSALASNGSANPSTAASSSVSPSSTPATRSASGRADAPPAASSTTVAQAAPLEDDGAWETVQSTRHRTKTKEEEKRSSGGSNSRDWRERPTAREQPEEPERRSTSSKPSTRKPAAVGTTAASSSAPAPVTRSAVNATGTRNAWGLPSTIARQTPTTQPAAETTTKAEGPSPTVPTVPTPPSPSIGETAATTTASIGSPNLSAETASSSTAPTSVMRADLEDDWRARPKQKEVESEHEEDKEQDVVPAVSRQAAPPPAINAWDTRKKTLGTTSEPVAAATPSLQAEQAKPTEATSAPIQFGTVTPQESTSALPVPNGEETADGVKIGKKKKKGSATPVAAPAAVVPAMDASAFPDLAQAAEVARAVEEKKELTKAKKESDNGSAGDESGATAGKKPKWTPIPASELLAAADEAAEASRKQSREAAARKKAAAKRGESEPASTSTSPATKGRKKETSEARGRGRSQRSVSGEEIRLPPQPQGSRGSSANFKPVFGSLQLGSDAGEESVELKRNAPAANGGYSAPLSRQTSRQSRPPSPRSRTQLPSPASQTVPLEGQYMRFGSGPYSHRPSNTAPLPQHPFTGGGSAGLPRPPGRGNGRTSFSHPRGAARGGFRGGHMTNKANMGPGPNGAGAPWSPTGGVAALPDTPFANGNQYQRGYGMGYQGMFSAAGPPQNFGQMMDPMQGYMGLGMYGRGVMPPAPMPQTSAPNLDPLRFYVLGQVEYYFSMQNLAMDFFLRQQMDSEGWIDIAMIASFNRIKSLTPDVAIVKEVMSVSTLLEVREEKVRLAGSEAQRWVLPDAKPSPWASSDPKSPAQVTSPHVHPHDPAFGVEEIPPAPKFVAADVENALMKSSAAAAATSVTSDSTVAGTTATTVTSVPPSSSASLLNGDESVDKDTPATSTNGDHEGEVKSE</sequence>
<dbReference type="SMART" id="SM00715">
    <property type="entry name" value="LA"/>
    <property type="match status" value="1"/>
</dbReference>
<dbReference type="GO" id="GO:0010494">
    <property type="term" value="C:cytoplasmic stress granule"/>
    <property type="evidence" value="ECO:0007669"/>
    <property type="project" value="TreeGrafter"/>
</dbReference>
<feature type="domain" description="HTH La-type RNA-binding" evidence="4">
    <location>
        <begin position="770"/>
        <end position="860"/>
    </location>
</feature>
<dbReference type="SUPFAM" id="SSF46785">
    <property type="entry name" value="Winged helix' DNA-binding domain"/>
    <property type="match status" value="1"/>
</dbReference>
<dbReference type="InterPro" id="IPR036390">
    <property type="entry name" value="WH_DNA-bd_sf"/>
</dbReference>
<feature type="compositionally biased region" description="Basic and acidic residues" evidence="3">
    <location>
        <begin position="965"/>
        <end position="974"/>
    </location>
</feature>
<feature type="compositionally biased region" description="Polar residues" evidence="3">
    <location>
        <begin position="253"/>
        <end position="265"/>
    </location>
</feature>
<organism evidence="5 6">
    <name type="scientific">Saitozyma podzolica</name>
    <dbReference type="NCBI Taxonomy" id="1890683"/>
    <lineage>
        <taxon>Eukaryota</taxon>
        <taxon>Fungi</taxon>
        <taxon>Dikarya</taxon>
        <taxon>Basidiomycota</taxon>
        <taxon>Agaricomycotina</taxon>
        <taxon>Tremellomycetes</taxon>
        <taxon>Tremellales</taxon>
        <taxon>Trimorphomycetaceae</taxon>
        <taxon>Saitozyma</taxon>
    </lineage>
</organism>
<dbReference type="OrthoDB" id="340227at2759"/>
<evidence type="ECO:0000256" key="3">
    <source>
        <dbReference type="SAM" id="MobiDB-lite"/>
    </source>
</evidence>
<comment type="caution">
    <text evidence="5">The sequence shown here is derived from an EMBL/GenBank/DDBJ whole genome shotgun (WGS) entry which is preliminary data.</text>
</comment>
<feature type="compositionally biased region" description="Basic and acidic residues" evidence="3">
    <location>
        <begin position="149"/>
        <end position="168"/>
    </location>
</feature>
<dbReference type="InterPro" id="IPR036388">
    <property type="entry name" value="WH-like_DNA-bd_sf"/>
</dbReference>
<dbReference type="EMBL" id="RSCD01000006">
    <property type="protein sequence ID" value="RSH92146.1"/>
    <property type="molecule type" value="Genomic_DNA"/>
</dbReference>
<dbReference type="CDD" id="cd07323">
    <property type="entry name" value="LAM"/>
    <property type="match status" value="1"/>
</dbReference>
<feature type="compositionally biased region" description="Low complexity" evidence="3">
    <location>
        <begin position="266"/>
        <end position="278"/>
    </location>
</feature>
<proteinExistence type="predicted"/>
<dbReference type="GO" id="GO:0045727">
    <property type="term" value="P:positive regulation of translation"/>
    <property type="evidence" value="ECO:0007669"/>
    <property type="project" value="TreeGrafter"/>
</dbReference>
<feature type="compositionally biased region" description="Low complexity" evidence="3">
    <location>
        <begin position="170"/>
        <end position="199"/>
    </location>
</feature>
<feature type="compositionally biased region" description="Polar residues" evidence="3">
    <location>
        <begin position="356"/>
        <end position="375"/>
    </location>
</feature>
<dbReference type="STRING" id="1890683.A0A427YM47"/>
<feature type="compositionally biased region" description="Low complexity" evidence="3">
    <location>
        <begin position="587"/>
        <end position="610"/>
    </location>
</feature>
<gene>
    <name evidence="5" type="ORF">EHS25_008561</name>
</gene>
<reference evidence="5 6" key="1">
    <citation type="submission" date="2018-11" db="EMBL/GenBank/DDBJ databases">
        <title>Genome sequence of Saitozyma podzolica DSM 27192.</title>
        <authorList>
            <person name="Aliyu H."/>
            <person name="Gorte O."/>
            <person name="Ochsenreither K."/>
        </authorList>
    </citation>
    <scope>NUCLEOTIDE SEQUENCE [LARGE SCALE GENOMIC DNA]</scope>
    <source>
        <strain evidence="5 6">DSM 27192</strain>
    </source>
</reference>
<protein>
    <recommendedName>
        <fullName evidence="4">HTH La-type RNA-binding domain-containing protein</fullName>
    </recommendedName>
</protein>
<feature type="compositionally biased region" description="Low complexity" evidence="3">
    <location>
        <begin position="65"/>
        <end position="100"/>
    </location>
</feature>
<evidence type="ECO:0000256" key="2">
    <source>
        <dbReference type="PROSITE-ProRule" id="PRU00332"/>
    </source>
</evidence>
<dbReference type="GO" id="GO:0005829">
    <property type="term" value="C:cytosol"/>
    <property type="evidence" value="ECO:0007669"/>
    <property type="project" value="TreeGrafter"/>
</dbReference>
<dbReference type="PANTHER" id="PTHR22792:SF132">
    <property type="entry name" value="LA-RELATED PROTEIN 1"/>
    <property type="match status" value="1"/>
</dbReference>
<dbReference type="AlphaFoldDB" id="A0A427YM47"/>
<feature type="compositionally biased region" description="Low complexity" evidence="3">
    <location>
        <begin position="213"/>
        <end position="235"/>
    </location>
</feature>
<keyword evidence="1 2" id="KW-0694">RNA-binding</keyword>
<dbReference type="Pfam" id="PF05383">
    <property type="entry name" value="La"/>
    <property type="match status" value="1"/>
</dbReference>
<dbReference type="Gene3D" id="1.10.10.10">
    <property type="entry name" value="Winged helix-like DNA-binding domain superfamily/Winged helix DNA-binding domain"/>
    <property type="match status" value="1"/>
</dbReference>
<feature type="compositionally biased region" description="Polar residues" evidence="3">
    <location>
        <begin position="867"/>
        <end position="880"/>
    </location>
</feature>
<dbReference type="PANTHER" id="PTHR22792">
    <property type="entry name" value="LUPUS LA PROTEIN-RELATED"/>
    <property type="match status" value="1"/>
</dbReference>
<keyword evidence="6" id="KW-1185">Reference proteome</keyword>
<feature type="compositionally biased region" description="Basic and acidic residues" evidence="3">
    <location>
        <begin position="287"/>
        <end position="308"/>
    </location>
</feature>
<evidence type="ECO:0000313" key="6">
    <source>
        <dbReference type="Proteomes" id="UP000279259"/>
    </source>
</evidence>
<dbReference type="Proteomes" id="UP000279259">
    <property type="component" value="Unassembled WGS sequence"/>
</dbReference>
<evidence type="ECO:0000313" key="5">
    <source>
        <dbReference type="EMBL" id="RSH92146.1"/>
    </source>
</evidence>
<dbReference type="GO" id="GO:0003723">
    <property type="term" value="F:RNA binding"/>
    <property type="evidence" value="ECO:0007669"/>
    <property type="project" value="UniProtKB-UniRule"/>
</dbReference>
<feature type="compositionally biased region" description="Pro residues" evidence="3">
    <location>
        <begin position="236"/>
        <end position="247"/>
    </location>
</feature>
<name>A0A427YM47_9TREE</name>
<evidence type="ECO:0000256" key="1">
    <source>
        <dbReference type="ARBA" id="ARBA00022884"/>
    </source>
</evidence>
<feature type="region of interest" description="Disordered" evidence="3">
    <location>
        <begin position="64"/>
        <end position="401"/>
    </location>
</feature>
<feature type="region of interest" description="Disordered" evidence="3">
    <location>
        <begin position="914"/>
        <end position="974"/>
    </location>
</feature>
<feature type="compositionally biased region" description="Low complexity" evidence="3">
    <location>
        <begin position="914"/>
        <end position="946"/>
    </location>
</feature>
<feature type="region of interest" description="Disordered" evidence="3">
    <location>
        <begin position="861"/>
        <end position="894"/>
    </location>
</feature>
<accession>A0A427YM47</accession>
<dbReference type="InterPro" id="IPR045180">
    <property type="entry name" value="La_dom_prot"/>
</dbReference>
<feature type="compositionally biased region" description="Low complexity" evidence="3">
    <location>
        <begin position="502"/>
        <end position="512"/>
    </location>
</feature>
<feature type="compositionally biased region" description="Basic and acidic residues" evidence="3">
    <location>
        <begin position="479"/>
        <end position="490"/>
    </location>
</feature>
<feature type="region of interest" description="Disordered" evidence="3">
    <location>
        <begin position="424"/>
        <end position="681"/>
    </location>
</feature>
<dbReference type="InterPro" id="IPR006630">
    <property type="entry name" value="La_HTH"/>
</dbReference>
<evidence type="ECO:0000259" key="4">
    <source>
        <dbReference type="PROSITE" id="PS50961"/>
    </source>
</evidence>
<dbReference type="PROSITE" id="PS50961">
    <property type="entry name" value="HTH_LA"/>
    <property type="match status" value="1"/>
</dbReference>
<feature type="compositionally biased region" description="Basic and acidic residues" evidence="3">
    <location>
        <begin position="428"/>
        <end position="444"/>
    </location>
</feature>